<feature type="region of interest" description="Disordered" evidence="1">
    <location>
        <begin position="117"/>
        <end position="136"/>
    </location>
</feature>
<evidence type="ECO:0000313" key="2">
    <source>
        <dbReference type="EMBL" id="GFO24971.1"/>
    </source>
</evidence>
<keyword evidence="3" id="KW-1185">Reference proteome</keyword>
<feature type="compositionally biased region" description="Polar residues" evidence="1">
    <location>
        <begin position="255"/>
        <end position="268"/>
    </location>
</feature>
<feature type="region of interest" description="Disordered" evidence="1">
    <location>
        <begin position="299"/>
        <end position="362"/>
    </location>
</feature>
<sequence>MTDMKRSCSPGPNGVRSIMTFDKTFNLTDVHVTAAVYKNVALLNSRTMEHPGFFGAFFLHGLHETARLKEYMPDFSVRILTDVQYLFITQSDYLSALHATRMLRLSGSNLIEGESDVDRAKSNHNQNSLFSSSSPPPCNSPLYALRDDMNDKKQSTSSLDRLAFFQRKPDPHEILNRMRRTGSDAKDRSEEYHHDPRKHSMDSAHPISFLNPQELALTSPRKLLPDGSTKRPLLSSAQPSKARSNHKLDFLIENNDGNGDNHVSNRTSATEKLHEELQSPPLFPPTAYAAMAEGESSSIASAGASPVTNQGNSLSTAATSMSVHEHPSAGDTEAIGAGDSERIPLMQMEKKTLADKTPPQNL</sequence>
<feature type="compositionally biased region" description="Basic and acidic residues" evidence="1">
    <location>
        <begin position="176"/>
        <end position="202"/>
    </location>
</feature>
<dbReference type="AlphaFoldDB" id="A0AAV4BNZ0"/>
<name>A0AAV4BNZ0_9GAST</name>
<evidence type="ECO:0000256" key="1">
    <source>
        <dbReference type="SAM" id="MobiDB-lite"/>
    </source>
</evidence>
<evidence type="ECO:0000313" key="3">
    <source>
        <dbReference type="Proteomes" id="UP000735302"/>
    </source>
</evidence>
<feature type="region of interest" description="Disordered" evidence="1">
    <location>
        <begin position="176"/>
        <end position="205"/>
    </location>
</feature>
<dbReference type="Proteomes" id="UP000735302">
    <property type="component" value="Unassembled WGS sequence"/>
</dbReference>
<proteinExistence type="predicted"/>
<protein>
    <submittedName>
        <fullName evidence="2">Uncharacterized protein</fullName>
    </submittedName>
</protein>
<reference evidence="2 3" key="1">
    <citation type="journal article" date="2021" name="Elife">
        <title>Chloroplast acquisition without the gene transfer in kleptoplastic sea slugs, Plakobranchus ocellatus.</title>
        <authorList>
            <person name="Maeda T."/>
            <person name="Takahashi S."/>
            <person name="Yoshida T."/>
            <person name="Shimamura S."/>
            <person name="Takaki Y."/>
            <person name="Nagai Y."/>
            <person name="Toyoda A."/>
            <person name="Suzuki Y."/>
            <person name="Arimoto A."/>
            <person name="Ishii H."/>
            <person name="Satoh N."/>
            <person name="Nishiyama T."/>
            <person name="Hasebe M."/>
            <person name="Maruyama T."/>
            <person name="Minagawa J."/>
            <person name="Obokata J."/>
            <person name="Shigenobu S."/>
        </authorList>
    </citation>
    <scope>NUCLEOTIDE SEQUENCE [LARGE SCALE GENOMIC DNA]</scope>
</reference>
<comment type="caution">
    <text evidence="2">The sequence shown here is derived from an EMBL/GenBank/DDBJ whole genome shotgun (WGS) entry which is preliminary data.</text>
</comment>
<feature type="compositionally biased region" description="Low complexity" evidence="1">
    <location>
        <begin position="123"/>
        <end position="133"/>
    </location>
</feature>
<feature type="compositionally biased region" description="Polar residues" evidence="1">
    <location>
        <begin position="306"/>
        <end position="322"/>
    </location>
</feature>
<organism evidence="2 3">
    <name type="scientific">Plakobranchus ocellatus</name>
    <dbReference type="NCBI Taxonomy" id="259542"/>
    <lineage>
        <taxon>Eukaryota</taxon>
        <taxon>Metazoa</taxon>
        <taxon>Spiralia</taxon>
        <taxon>Lophotrochozoa</taxon>
        <taxon>Mollusca</taxon>
        <taxon>Gastropoda</taxon>
        <taxon>Heterobranchia</taxon>
        <taxon>Euthyneura</taxon>
        <taxon>Panpulmonata</taxon>
        <taxon>Sacoglossa</taxon>
        <taxon>Placobranchoidea</taxon>
        <taxon>Plakobranchidae</taxon>
        <taxon>Plakobranchus</taxon>
    </lineage>
</organism>
<gene>
    <name evidence="2" type="ORF">PoB_005147600</name>
</gene>
<dbReference type="EMBL" id="BLXT01005681">
    <property type="protein sequence ID" value="GFO24971.1"/>
    <property type="molecule type" value="Genomic_DNA"/>
</dbReference>
<accession>A0AAV4BNZ0</accession>
<feature type="region of interest" description="Disordered" evidence="1">
    <location>
        <begin position="221"/>
        <end position="271"/>
    </location>
</feature>
<dbReference type="Pfam" id="PF25562">
    <property type="entry name" value="CNBH_CNNM2_C"/>
    <property type="match status" value="1"/>
</dbReference>